<dbReference type="CTD" id="9798554"/>
<sequence length="187" mass="21705">MHSTVFTVLLFSSLIGGNFGFWSDFPPVFLDSENDGSPRNAVYNVNDPIKHPVGFLRPSDNTETMARKFVLKLNKAIATGNTSEIGKYFAAHFFLHGCPGFFNKNQTVELLSQPVDNVMWQFKYIKYRKEYLNDRIYVKPLNKSDNLVYSLEWHLFFDVVFRGNIENCPENVHKKFTSHESILDNFY</sequence>
<comment type="caution">
    <text evidence="3">The sequence shown here is derived from an EMBL/GenBank/DDBJ whole genome shotgun (WGS) entry which is preliminary data.</text>
</comment>
<evidence type="ECO:0000259" key="2">
    <source>
        <dbReference type="Pfam" id="PF26530"/>
    </source>
</evidence>
<dbReference type="GeneID" id="9798554"/>
<keyword evidence="1" id="KW-0732">Signal</keyword>
<dbReference type="AlphaFoldDB" id="A0A6A5FV32"/>
<name>A0A6A5FV32_CAERE</name>
<proteinExistence type="predicted"/>
<accession>A0A6A5FV32</accession>
<evidence type="ECO:0000313" key="3">
    <source>
        <dbReference type="EMBL" id="KAF1746490.1"/>
    </source>
</evidence>
<dbReference type="Proteomes" id="UP000483820">
    <property type="component" value="Chromosome X"/>
</dbReference>
<feature type="signal peptide" evidence="1">
    <location>
        <begin position="1"/>
        <end position="20"/>
    </location>
</feature>
<dbReference type="Pfam" id="PF26530">
    <property type="entry name" value="NTF2_3"/>
    <property type="match status" value="1"/>
</dbReference>
<evidence type="ECO:0000256" key="1">
    <source>
        <dbReference type="SAM" id="SignalP"/>
    </source>
</evidence>
<gene>
    <name evidence="3" type="ORF">GCK72_022946</name>
</gene>
<feature type="domain" description="NTF2-like" evidence="2">
    <location>
        <begin position="64"/>
        <end position="170"/>
    </location>
</feature>
<dbReference type="InterPro" id="IPR058721">
    <property type="entry name" value="NTF2_3"/>
</dbReference>
<dbReference type="KEGG" id="crq:GCK72_022946"/>
<dbReference type="RefSeq" id="XP_003102936.2">
    <property type="nucleotide sequence ID" value="XM_003102888.2"/>
</dbReference>
<protein>
    <recommendedName>
        <fullName evidence="2">NTF2-like domain-containing protein</fullName>
    </recommendedName>
</protein>
<feature type="chain" id="PRO_5025379011" description="NTF2-like domain-containing protein" evidence="1">
    <location>
        <begin position="21"/>
        <end position="187"/>
    </location>
</feature>
<dbReference type="EMBL" id="WUAV01000006">
    <property type="protein sequence ID" value="KAF1746490.1"/>
    <property type="molecule type" value="Genomic_DNA"/>
</dbReference>
<reference evidence="3 4" key="1">
    <citation type="submission" date="2019-12" db="EMBL/GenBank/DDBJ databases">
        <title>Chromosome-level assembly of the Caenorhabditis remanei genome.</title>
        <authorList>
            <person name="Teterina A.A."/>
            <person name="Willis J.H."/>
            <person name="Phillips P.C."/>
        </authorList>
    </citation>
    <scope>NUCLEOTIDE SEQUENCE [LARGE SCALE GENOMIC DNA]</scope>
    <source>
        <strain evidence="3 4">PX506</strain>
        <tissue evidence="3">Whole organism</tissue>
    </source>
</reference>
<evidence type="ECO:0000313" key="4">
    <source>
        <dbReference type="Proteomes" id="UP000483820"/>
    </source>
</evidence>
<organism evidence="3 4">
    <name type="scientific">Caenorhabditis remanei</name>
    <name type="common">Caenorhabditis vulgaris</name>
    <dbReference type="NCBI Taxonomy" id="31234"/>
    <lineage>
        <taxon>Eukaryota</taxon>
        <taxon>Metazoa</taxon>
        <taxon>Ecdysozoa</taxon>
        <taxon>Nematoda</taxon>
        <taxon>Chromadorea</taxon>
        <taxon>Rhabditida</taxon>
        <taxon>Rhabditina</taxon>
        <taxon>Rhabditomorpha</taxon>
        <taxon>Rhabditoidea</taxon>
        <taxon>Rhabditidae</taxon>
        <taxon>Peloderinae</taxon>
        <taxon>Caenorhabditis</taxon>
    </lineage>
</organism>